<dbReference type="InterPro" id="IPR012938">
    <property type="entry name" value="Glc/Sorbosone_DH"/>
</dbReference>
<dbReference type="Gene3D" id="2.60.40.3440">
    <property type="match status" value="1"/>
</dbReference>
<sequence>MMVDIRGARYVGRVGGLACALGIGAAVLTGQAVASADSGETSSSSSQSRTDRGPSARSDSGSATARRNAERTEIDVDIAAEPSGAETEADQDVEIDTDAIDEADDEADDTAEATATDEADLSLSVDAHRSSRTEARRAAADDAASAATFQAAAAEAEPPTLWQRLFANTTPTLAHQPSENTVIEGTIQGDLHPNDPDSTRLRYTATRPSHGSVTIDSDGTFTYTPGATYPGQDRFTVTVSDAASGFHIHGAAGLLNLFTFGLLGSSGHRSTQTVFLGFERATVVGGLDQPVDFRFLDDGRIIVAEKAGAIRLVENGVLRPQPLATLSVSTLGERGISGLEVDPDFDENGYLYVAYTTTNPFNQLVRLTVVGETVDPDSELVLLRSPDVSAVNHHGGALGFGPDGKLYWGVGDNAKPSNAQDLTSIHGKILRLNPDGSTPSDNPVLGAGALPQIYGYGMRNPFRLTFAPTGQLLVADVGQASWEELNLVTAGGNYGWPGAEGVCTSSCAGLIDPIYSYPRGSGAAITSVLVYNGSTFGDDYQDKVFIADLVQGWVRVLTCTPDFTQCDDPKNFDLQAGTTVVLRQGPDGDIYQLVYSPGALVRISPAGDAVAV</sequence>
<name>A0A7I7K5H1_9MYCO</name>
<reference evidence="2 3" key="1">
    <citation type="journal article" date="2019" name="Emerg. Microbes Infect.">
        <title>Comprehensive subspecies identification of 175 nontuberculous mycobacteria species based on 7547 genomic profiles.</title>
        <authorList>
            <person name="Matsumoto Y."/>
            <person name="Kinjo T."/>
            <person name="Motooka D."/>
            <person name="Nabeya D."/>
            <person name="Jung N."/>
            <person name="Uechi K."/>
            <person name="Horii T."/>
            <person name="Iida T."/>
            <person name="Fujita J."/>
            <person name="Nakamura S."/>
        </authorList>
    </citation>
    <scope>NUCLEOTIDE SEQUENCE [LARGE SCALE GENOMIC DNA]</scope>
    <source>
        <strain evidence="2 3">JCM 6396</strain>
    </source>
</reference>
<dbReference type="KEGG" id="mdu:MDUV_35990"/>
<keyword evidence="3" id="KW-1185">Reference proteome</keyword>
<dbReference type="InterPro" id="IPR011042">
    <property type="entry name" value="6-blade_b-propeller_TolB-like"/>
</dbReference>
<dbReference type="Proteomes" id="UP000467006">
    <property type="component" value="Chromosome"/>
</dbReference>
<dbReference type="AlphaFoldDB" id="A0A7I7K5H1"/>
<evidence type="ECO:0000313" key="2">
    <source>
        <dbReference type="EMBL" id="BBX18739.1"/>
    </source>
</evidence>
<feature type="region of interest" description="Disordered" evidence="1">
    <location>
        <begin position="35"/>
        <end position="141"/>
    </location>
</feature>
<evidence type="ECO:0000256" key="1">
    <source>
        <dbReference type="SAM" id="MobiDB-lite"/>
    </source>
</evidence>
<dbReference type="PANTHER" id="PTHR19328:SF13">
    <property type="entry name" value="HIPL1 PROTEIN"/>
    <property type="match status" value="1"/>
</dbReference>
<evidence type="ECO:0000313" key="3">
    <source>
        <dbReference type="Proteomes" id="UP000467006"/>
    </source>
</evidence>
<proteinExistence type="predicted"/>
<gene>
    <name evidence="2" type="ORF">MDUV_35990</name>
</gene>
<dbReference type="PANTHER" id="PTHR19328">
    <property type="entry name" value="HEDGEHOG-INTERACTING PROTEIN"/>
    <property type="match status" value="1"/>
</dbReference>
<dbReference type="OrthoDB" id="9770043at2"/>
<dbReference type="Pfam" id="PF07995">
    <property type="entry name" value="GSDH"/>
    <property type="match status" value="1"/>
</dbReference>
<dbReference type="Gene3D" id="2.120.10.30">
    <property type="entry name" value="TolB, C-terminal domain"/>
    <property type="match status" value="1"/>
</dbReference>
<dbReference type="EMBL" id="AP022563">
    <property type="protein sequence ID" value="BBX18739.1"/>
    <property type="molecule type" value="Genomic_DNA"/>
</dbReference>
<dbReference type="SUPFAM" id="SSF50952">
    <property type="entry name" value="Soluble quinoprotein glucose dehydrogenase"/>
    <property type="match status" value="1"/>
</dbReference>
<dbReference type="Pfam" id="PF17963">
    <property type="entry name" value="Big_9"/>
    <property type="match status" value="1"/>
</dbReference>
<feature type="compositionally biased region" description="Basic and acidic residues" evidence="1">
    <location>
        <begin position="126"/>
        <end position="140"/>
    </location>
</feature>
<feature type="compositionally biased region" description="Low complexity" evidence="1">
    <location>
        <begin position="35"/>
        <end position="48"/>
    </location>
</feature>
<protein>
    <submittedName>
        <fullName evidence="2">Uncharacterized protein</fullName>
    </submittedName>
</protein>
<accession>A0A7I7K5H1</accession>
<dbReference type="InterPro" id="IPR011041">
    <property type="entry name" value="Quinoprot_gluc/sorb_DH_b-prop"/>
</dbReference>
<organism evidence="2 3">
    <name type="scientific">Mycolicibacterium duvalii</name>
    <dbReference type="NCBI Taxonomy" id="39688"/>
    <lineage>
        <taxon>Bacteria</taxon>
        <taxon>Bacillati</taxon>
        <taxon>Actinomycetota</taxon>
        <taxon>Actinomycetes</taxon>
        <taxon>Mycobacteriales</taxon>
        <taxon>Mycobacteriaceae</taxon>
        <taxon>Mycolicibacterium</taxon>
    </lineage>
</organism>
<feature type="compositionally biased region" description="Acidic residues" evidence="1">
    <location>
        <begin position="87"/>
        <end position="120"/>
    </location>
</feature>